<dbReference type="InterPro" id="IPR000674">
    <property type="entry name" value="Ald_Oxase/Xan_DH_a/b"/>
</dbReference>
<dbReference type="EMBL" id="BNCI01000001">
    <property type="protein sequence ID" value="GHF17958.1"/>
    <property type="molecule type" value="Genomic_DNA"/>
</dbReference>
<dbReference type="SMART" id="SM01008">
    <property type="entry name" value="Ald_Xan_dh_C"/>
    <property type="match status" value="1"/>
</dbReference>
<comment type="caution">
    <text evidence="2">The sequence shown here is derived from an EMBL/GenBank/DDBJ whole genome shotgun (WGS) entry which is preliminary data.</text>
</comment>
<proteinExistence type="predicted"/>
<dbReference type="InterPro" id="IPR037165">
    <property type="entry name" value="AldOxase/xan_DH_Mopterin-bd_sf"/>
</dbReference>
<dbReference type="AlphaFoldDB" id="A0A919ANZ0"/>
<dbReference type="InterPro" id="IPR012368">
    <property type="entry name" value="OxRdtase_Mopterin-bd_su_IorB"/>
</dbReference>
<organism evidence="2 3">
    <name type="scientific">Kordiimonas sediminis</name>
    <dbReference type="NCBI Taxonomy" id="1735581"/>
    <lineage>
        <taxon>Bacteria</taxon>
        <taxon>Pseudomonadati</taxon>
        <taxon>Pseudomonadota</taxon>
        <taxon>Alphaproteobacteria</taxon>
        <taxon>Kordiimonadales</taxon>
        <taxon>Kordiimonadaceae</taxon>
        <taxon>Kordiimonas</taxon>
    </lineage>
</organism>
<protein>
    <submittedName>
        <fullName evidence="2">Isoquinoline 1-oxidoreductase subunit beta</fullName>
    </submittedName>
</protein>
<dbReference type="Proteomes" id="UP000630923">
    <property type="component" value="Unassembled WGS sequence"/>
</dbReference>
<dbReference type="InterPro" id="IPR046867">
    <property type="entry name" value="AldOxase/xan_DH_MoCoBD2"/>
</dbReference>
<keyword evidence="3" id="KW-1185">Reference proteome</keyword>
<evidence type="ECO:0000259" key="1">
    <source>
        <dbReference type="SMART" id="SM01008"/>
    </source>
</evidence>
<dbReference type="Gene3D" id="3.30.365.10">
    <property type="entry name" value="Aldehyde oxidase/xanthine dehydrogenase, molybdopterin binding domain"/>
    <property type="match status" value="4"/>
</dbReference>
<sequence>MHMTKAQTRGGITRRSAIRVFIGGGALIAAAPSLTLAAPSSSDRAMTIRDLFGGDIGPMVIIHQDNIVTLEAPIPDMGTGVEMALPMILAEELDVDWQQVKIERFKANSVPNAEGQRIQNYVHQGSGGSASVRTAWPQLRKCGVITRRIILTAAAVKLGVPYDQLSTDKGFVVTGGKRFPYADFIDDALMQDAGLVKQKFTAVDNPHEVPTYEIDIDGDFWAVKPRQEYAVIGKDVASPRLETLLRGEETFGIDHNLPGQLYASIERCPYIGGDVKSFRAEEAKALAGVVDVIAVPAVTAPDSDYEFNTPGVAVLATSYWAAYKARQLLKIEWDKGPQTHENTAWQYENSITAFDQDDKRDLHNSGDVEKGLASADKVLDVQYQAPHFAHLTIEPMNCVASVTDDGCVFGAGVQYPNGAIQFISDIFGIPVDNITHLTCKLGCGFGRRARDDYLAEAVYLSKTVKRPVKVIWTREDDIQHDFFNPMSVTRMRGGVDKDGTISAWDCLFSSQGGTNMQSFPTLLIPNMRIRHTRNASKAKLGAWRGPGHNLAGFYAEGFLNELAELAGRDPYEFRIALLGGDRGLPYTGWYPQRPENPTISTKRNKAVLKAVAEKANWKGGNPAPGKGRGIASHYTFGAFAAMVVDVTVDQTDGTFQVDRVTAAIDCGLVVHPSGARAQIESGIIDGLSAAVHQNIQFDEGRVTTRNFDDVYLTRMDTSPRHIDISFVGEDAEPFGTGEIALPAFIPALAAALYDATGVRIRKLPIGDQLKKT</sequence>
<dbReference type="PIRSF" id="PIRSF036389">
    <property type="entry name" value="IOR_B"/>
    <property type="match status" value="1"/>
</dbReference>
<dbReference type="InterPro" id="IPR008274">
    <property type="entry name" value="AldOxase/xan_DH_MoCoBD1"/>
</dbReference>
<reference evidence="2" key="1">
    <citation type="journal article" date="2014" name="Int. J. Syst. Evol. Microbiol.">
        <title>Complete genome sequence of Corynebacterium casei LMG S-19264T (=DSM 44701T), isolated from a smear-ripened cheese.</title>
        <authorList>
            <consortium name="US DOE Joint Genome Institute (JGI-PGF)"/>
            <person name="Walter F."/>
            <person name="Albersmeier A."/>
            <person name="Kalinowski J."/>
            <person name="Ruckert C."/>
        </authorList>
    </citation>
    <scope>NUCLEOTIDE SEQUENCE</scope>
    <source>
        <strain evidence="2">KCTC 42590</strain>
    </source>
</reference>
<feature type="domain" description="Aldehyde oxidase/xanthine dehydrogenase a/b hammerhead" evidence="1">
    <location>
        <begin position="246"/>
        <end position="337"/>
    </location>
</feature>
<dbReference type="Pfam" id="PF02738">
    <property type="entry name" value="MoCoBD_1"/>
    <property type="match status" value="1"/>
</dbReference>
<dbReference type="GO" id="GO:0016491">
    <property type="term" value="F:oxidoreductase activity"/>
    <property type="evidence" value="ECO:0007669"/>
    <property type="project" value="InterPro"/>
</dbReference>
<dbReference type="PANTHER" id="PTHR47495">
    <property type="entry name" value="ALDEHYDE DEHYDROGENASE"/>
    <property type="match status" value="1"/>
</dbReference>
<evidence type="ECO:0000313" key="2">
    <source>
        <dbReference type="EMBL" id="GHF17958.1"/>
    </source>
</evidence>
<gene>
    <name evidence="2" type="ORF">GCM10017044_10570</name>
</gene>
<dbReference type="InterPro" id="IPR052516">
    <property type="entry name" value="N-heterocyclic_Hydroxylase"/>
</dbReference>
<dbReference type="PANTHER" id="PTHR47495:SF1">
    <property type="entry name" value="BLL3820 PROTEIN"/>
    <property type="match status" value="1"/>
</dbReference>
<dbReference type="Pfam" id="PF20256">
    <property type="entry name" value="MoCoBD_2"/>
    <property type="match status" value="2"/>
</dbReference>
<accession>A0A919ANZ0</accession>
<evidence type="ECO:0000313" key="3">
    <source>
        <dbReference type="Proteomes" id="UP000630923"/>
    </source>
</evidence>
<dbReference type="SUPFAM" id="SSF56003">
    <property type="entry name" value="Molybdenum cofactor-binding domain"/>
    <property type="match status" value="2"/>
</dbReference>
<reference evidence="2" key="2">
    <citation type="submission" date="2020-09" db="EMBL/GenBank/DDBJ databases">
        <authorList>
            <person name="Sun Q."/>
            <person name="Kim S."/>
        </authorList>
    </citation>
    <scope>NUCLEOTIDE SEQUENCE</scope>
    <source>
        <strain evidence="2">KCTC 42590</strain>
    </source>
</reference>
<name>A0A919ANZ0_9PROT</name>
<dbReference type="Gene3D" id="3.90.1170.50">
    <property type="entry name" value="Aldehyde oxidase/xanthine dehydrogenase, a/b hammerhead"/>
    <property type="match status" value="1"/>
</dbReference>